<evidence type="ECO:0000256" key="1">
    <source>
        <dbReference type="ARBA" id="ARBA00001970"/>
    </source>
</evidence>
<feature type="transmembrane region" description="Helical" evidence="13">
    <location>
        <begin position="107"/>
        <end position="127"/>
    </location>
</feature>
<dbReference type="OrthoDB" id="8723024at2"/>
<dbReference type="GO" id="GO:0046872">
    <property type="term" value="F:metal ion binding"/>
    <property type="evidence" value="ECO:0007669"/>
    <property type="project" value="UniProtKB-KW"/>
</dbReference>
<evidence type="ECO:0000256" key="10">
    <source>
        <dbReference type="ARBA" id="ARBA00023004"/>
    </source>
</evidence>
<keyword evidence="3" id="KW-0813">Transport</keyword>
<sequence>MVRLSSQERFSRPAVWLHWAIFLLVALAYLAIEIRGPKGSESRAFWSATHFWAGFGVLILSVVRVAWRSYQTPPPPEPDLPFLQFLSKAAHLLLYIFIIAQPILGILTINFGGHPVTLAGLGSFTIVGPDHDLSKLMKQIHETLGNIFYWVIGLHALAALWHHFVKRDNTLRRMF</sequence>
<dbReference type="PANTHER" id="PTHR30529:SF3">
    <property type="entry name" value="CYTOCHROME B561 HOMOLOG 1"/>
    <property type="match status" value="1"/>
</dbReference>
<dbReference type="SUPFAM" id="SSF81342">
    <property type="entry name" value="Transmembrane di-heme cytochromes"/>
    <property type="match status" value="1"/>
</dbReference>
<dbReference type="InterPro" id="IPR016174">
    <property type="entry name" value="Di-haem_cyt_TM"/>
</dbReference>
<dbReference type="GO" id="GO:0009055">
    <property type="term" value="F:electron transfer activity"/>
    <property type="evidence" value="ECO:0007669"/>
    <property type="project" value="InterPro"/>
</dbReference>
<feature type="transmembrane region" description="Helical" evidence="13">
    <location>
        <begin position="147"/>
        <end position="165"/>
    </location>
</feature>
<dbReference type="GO" id="GO:0022904">
    <property type="term" value="P:respiratory electron transport chain"/>
    <property type="evidence" value="ECO:0007669"/>
    <property type="project" value="InterPro"/>
</dbReference>
<name>A0A127PSZ7_9BURK</name>
<gene>
    <name evidence="15" type="ORF">CAter282_3006</name>
</gene>
<dbReference type="InterPro" id="IPR011577">
    <property type="entry name" value="Cyt_b561_bac/Ni-Hgenase"/>
</dbReference>
<keyword evidence="8" id="KW-0249">Electron transport</keyword>
<reference evidence="15 16" key="1">
    <citation type="submission" date="2015-11" db="EMBL/GenBank/DDBJ databases">
        <title>Exploring the genomic traits of fungus-feeding bacterial genus Collimonas.</title>
        <authorList>
            <person name="Song C."/>
            <person name="Schmidt R."/>
            <person name="de Jager V."/>
            <person name="Krzyzanowska D."/>
            <person name="Jongedijk E."/>
            <person name="Cankar K."/>
            <person name="Beekwilder J."/>
            <person name="van Veen A."/>
            <person name="de Boer W."/>
            <person name="van Veen J.A."/>
            <person name="Garbeva P."/>
        </authorList>
    </citation>
    <scope>NUCLEOTIDE SEQUENCE [LARGE SCALE GENOMIC DNA]</scope>
    <source>
        <strain evidence="15 16">Ter282</strain>
    </source>
</reference>
<dbReference type="InterPro" id="IPR052168">
    <property type="entry name" value="Cytochrome_b561_oxidase"/>
</dbReference>
<evidence type="ECO:0000256" key="13">
    <source>
        <dbReference type="SAM" id="Phobius"/>
    </source>
</evidence>
<keyword evidence="6 13" id="KW-0812">Transmembrane</keyword>
<keyword evidence="5" id="KW-0349">Heme</keyword>
<feature type="transmembrane region" description="Helical" evidence="13">
    <location>
        <begin position="44"/>
        <end position="67"/>
    </location>
</feature>
<dbReference type="Pfam" id="PF01292">
    <property type="entry name" value="Ni_hydr_CYTB"/>
    <property type="match status" value="1"/>
</dbReference>
<protein>
    <submittedName>
        <fullName evidence="15">Prokaryotic cytochrome b561 family protein</fullName>
    </submittedName>
</protein>
<dbReference type="PANTHER" id="PTHR30529">
    <property type="entry name" value="CYTOCHROME B561"/>
    <property type="match status" value="1"/>
</dbReference>
<evidence type="ECO:0000256" key="8">
    <source>
        <dbReference type="ARBA" id="ARBA00022982"/>
    </source>
</evidence>
<comment type="similarity">
    <text evidence="12">Belongs to the cytochrome b561 family.</text>
</comment>
<comment type="subcellular location">
    <subcellularLocation>
        <location evidence="2">Cell membrane</location>
        <topology evidence="2">Multi-pass membrane protein</topology>
    </subcellularLocation>
</comment>
<keyword evidence="4" id="KW-1003">Cell membrane</keyword>
<keyword evidence="11 13" id="KW-0472">Membrane</keyword>
<proteinExistence type="inferred from homology"/>
<dbReference type="RefSeq" id="WP_061533897.1">
    <property type="nucleotide sequence ID" value="NZ_CP013233.1"/>
</dbReference>
<evidence type="ECO:0000256" key="7">
    <source>
        <dbReference type="ARBA" id="ARBA00022723"/>
    </source>
</evidence>
<dbReference type="EMBL" id="CP013235">
    <property type="protein sequence ID" value="AMP10723.1"/>
    <property type="molecule type" value="Genomic_DNA"/>
</dbReference>
<dbReference type="AlphaFoldDB" id="A0A127PSZ7"/>
<evidence type="ECO:0000256" key="5">
    <source>
        <dbReference type="ARBA" id="ARBA00022617"/>
    </source>
</evidence>
<dbReference type="GO" id="GO:0005886">
    <property type="term" value="C:plasma membrane"/>
    <property type="evidence" value="ECO:0007669"/>
    <property type="project" value="UniProtKB-SubCell"/>
</dbReference>
<evidence type="ECO:0000256" key="9">
    <source>
        <dbReference type="ARBA" id="ARBA00022989"/>
    </source>
</evidence>
<dbReference type="Proteomes" id="UP000071778">
    <property type="component" value="Chromosome"/>
</dbReference>
<dbReference type="GO" id="GO:0020037">
    <property type="term" value="F:heme binding"/>
    <property type="evidence" value="ECO:0007669"/>
    <property type="project" value="TreeGrafter"/>
</dbReference>
<keyword evidence="9 13" id="KW-1133">Transmembrane helix</keyword>
<evidence type="ECO:0000313" key="15">
    <source>
        <dbReference type="EMBL" id="AMP10723.1"/>
    </source>
</evidence>
<dbReference type="PATRIC" id="fig|279058.17.peg.3272"/>
<feature type="domain" description="Cytochrome b561 bacterial/Ni-hydrogenase" evidence="14">
    <location>
        <begin position="9"/>
        <end position="175"/>
    </location>
</feature>
<keyword evidence="7" id="KW-0479">Metal-binding</keyword>
<keyword evidence="10" id="KW-0408">Iron</keyword>
<accession>A0A127PSZ7</accession>
<evidence type="ECO:0000259" key="14">
    <source>
        <dbReference type="Pfam" id="PF01292"/>
    </source>
</evidence>
<evidence type="ECO:0000313" key="16">
    <source>
        <dbReference type="Proteomes" id="UP000071778"/>
    </source>
</evidence>
<feature type="transmembrane region" description="Helical" evidence="13">
    <location>
        <begin position="82"/>
        <end position="100"/>
    </location>
</feature>
<evidence type="ECO:0000256" key="11">
    <source>
        <dbReference type="ARBA" id="ARBA00023136"/>
    </source>
</evidence>
<evidence type="ECO:0000256" key="4">
    <source>
        <dbReference type="ARBA" id="ARBA00022475"/>
    </source>
</evidence>
<feature type="transmembrane region" description="Helical" evidence="13">
    <location>
        <begin position="15"/>
        <end position="32"/>
    </location>
</feature>
<keyword evidence="16" id="KW-1185">Reference proteome</keyword>
<organism evidence="15 16">
    <name type="scientific">Collimonas arenae</name>
    <dbReference type="NCBI Taxonomy" id="279058"/>
    <lineage>
        <taxon>Bacteria</taxon>
        <taxon>Pseudomonadati</taxon>
        <taxon>Pseudomonadota</taxon>
        <taxon>Betaproteobacteria</taxon>
        <taxon>Burkholderiales</taxon>
        <taxon>Oxalobacteraceae</taxon>
        <taxon>Collimonas</taxon>
    </lineage>
</organism>
<evidence type="ECO:0000256" key="3">
    <source>
        <dbReference type="ARBA" id="ARBA00022448"/>
    </source>
</evidence>
<comment type="cofactor">
    <cofactor evidence="1">
        <name>heme b</name>
        <dbReference type="ChEBI" id="CHEBI:60344"/>
    </cofactor>
</comment>
<evidence type="ECO:0000256" key="2">
    <source>
        <dbReference type="ARBA" id="ARBA00004651"/>
    </source>
</evidence>
<evidence type="ECO:0000256" key="12">
    <source>
        <dbReference type="ARBA" id="ARBA00037975"/>
    </source>
</evidence>
<evidence type="ECO:0000256" key="6">
    <source>
        <dbReference type="ARBA" id="ARBA00022692"/>
    </source>
</evidence>